<dbReference type="OrthoDB" id="245523at2"/>
<reference evidence="2 3" key="1">
    <citation type="submission" date="2016-09" db="EMBL/GenBank/DDBJ databases">
        <title>Genome sequence of Eubacterium angustum.</title>
        <authorList>
            <person name="Poehlein A."/>
            <person name="Daniel R."/>
        </authorList>
    </citation>
    <scope>NUCLEOTIDE SEQUENCE [LARGE SCALE GENOMIC DNA]</scope>
    <source>
        <strain evidence="2 3">DSM 1989</strain>
    </source>
</reference>
<dbReference type="STRING" id="39480.EUAN_10470"/>
<proteinExistence type="predicted"/>
<name>A0A1S1V7K1_9FIRM</name>
<evidence type="ECO:0000313" key="2">
    <source>
        <dbReference type="EMBL" id="OHW62484.1"/>
    </source>
</evidence>
<dbReference type="AlphaFoldDB" id="A0A1S1V7K1"/>
<dbReference type="EMBL" id="MKIE01000003">
    <property type="protein sequence ID" value="OHW62484.1"/>
    <property type="molecule type" value="Genomic_DNA"/>
</dbReference>
<feature type="transmembrane region" description="Helical" evidence="1">
    <location>
        <begin position="62"/>
        <end position="82"/>
    </location>
</feature>
<feature type="transmembrane region" description="Helical" evidence="1">
    <location>
        <begin position="121"/>
        <end position="143"/>
    </location>
</feature>
<dbReference type="Pfam" id="PF04307">
    <property type="entry name" value="YdjM"/>
    <property type="match status" value="1"/>
</dbReference>
<dbReference type="InterPro" id="IPR007404">
    <property type="entry name" value="YdjM-like"/>
</dbReference>
<evidence type="ECO:0000256" key="1">
    <source>
        <dbReference type="SAM" id="Phobius"/>
    </source>
</evidence>
<sequence length="316" mass="35664">MDPLTHGVIGLGIAALSGETSLASPVTIGAIVGAMSPDIDIIAKYWGDYKYLKHHRGLTHSFPAIIGLSLGISLILTMIFPGYSFLDIFLSTLMGTASHTFFDALNSYGVRPTLPFKNKRYSASLLMLYDPFVTIMSIGLFVLNVDRGYKFVIALGGLSIYIAYRYFTKREASASVASEYGLGAKDKLHVMPNLTNFFKWDFVLEKGENRVVGRINSLNGKIVEIEKLGKEDSELIEKAYGTELGKYFDEFTSSINHVKIHRHNDEVELQFIDLRYYMKNNFMHHATFVYDREANLKKSVFRPYKYDRQIVVESAS</sequence>
<evidence type="ECO:0000313" key="3">
    <source>
        <dbReference type="Proteomes" id="UP000180254"/>
    </source>
</evidence>
<dbReference type="RefSeq" id="WP_071062396.1">
    <property type="nucleotide sequence ID" value="NZ_MKIE01000003.1"/>
</dbReference>
<organism evidence="2 3">
    <name type="scientific">Andreesenia angusta</name>
    <dbReference type="NCBI Taxonomy" id="39480"/>
    <lineage>
        <taxon>Bacteria</taxon>
        <taxon>Bacillati</taxon>
        <taxon>Bacillota</taxon>
        <taxon>Tissierellia</taxon>
        <taxon>Tissierellales</taxon>
        <taxon>Gottschalkiaceae</taxon>
        <taxon>Andreesenia</taxon>
    </lineage>
</organism>
<dbReference type="PANTHER" id="PTHR40031">
    <property type="entry name" value="HYPOTHETICAL MEMBRANE SPANNING PROTEIN"/>
    <property type="match status" value="1"/>
</dbReference>
<keyword evidence="1" id="KW-0472">Membrane</keyword>
<dbReference type="InterPro" id="IPR053170">
    <property type="entry name" value="Transcription_regulator"/>
</dbReference>
<comment type="caution">
    <text evidence="2">The sequence shown here is derived from an EMBL/GenBank/DDBJ whole genome shotgun (WGS) entry which is preliminary data.</text>
</comment>
<keyword evidence="1" id="KW-0812">Transmembrane</keyword>
<evidence type="ECO:0008006" key="4">
    <source>
        <dbReference type="Google" id="ProtNLM"/>
    </source>
</evidence>
<gene>
    <name evidence="2" type="ORF">EUAN_10470</name>
</gene>
<keyword evidence="3" id="KW-1185">Reference proteome</keyword>
<feature type="transmembrane region" description="Helical" evidence="1">
    <location>
        <begin position="149"/>
        <end position="167"/>
    </location>
</feature>
<dbReference type="PANTHER" id="PTHR40031:SF1">
    <property type="entry name" value="MEMBRANE-BOUND METAL-DEPENDENT HYDROLASE"/>
    <property type="match status" value="1"/>
</dbReference>
<keyword evidence="1" id="KW-1133">Transmembrane helix</keyword>
<dbReference type="Proteomes" id="UP000180254">
    <property type="component" value="Unassembled WGS sequence"/>
</dbReference>
<protein>
    <recommendedName>
        <fullName evidence="4">Inner membrane protein</fullName>
    </recommendedName>
</protein>
<accession>A0A1S1V7K1</accession>